<accession>A0ABV3FFG2</accession>
<dbReference type="EMBL" id="JBFAIH010000019">
    <property type="protein sequence ID" value="MEV0366421.1"/>
    <property type="molecule type" value="Genomic_DNA"/>
</dbReference>
<evidence type="ECO:0000259" key="1">
    <source>
        <dbReference type="Pfam" id="PF12802"/>
    </source>
</evidence>
<organism evidence="2 3">
    <name type="scientific">Nocardia fusca</name>
    <dbReference type="NCBI Taxonomy" id="941183"/>
    <lineage>
        <taxon>Bacteria</taxon>
        <taxon>Bacillati</taxon>
        <taxon>Actinomycetota</taxon>
        <taxon>Actinomycetes</taxon>
        <taxon>Mycobacteriales</taxon>
        <taxon>Nocardiaceae</taxon>
        <taxon>Nocardia</taxon>
    </lineage>
</organism>
<sequence>MDRQRLHRLGRRLVELSRQVQLEPGDVRPSPAEELIISDVMFHSNSTVGDVVARTGYAQSYVSKCVASLVERGLLVTSTDESDRRRTIIGPSPMLQSAAPRRTPPLAGILADDLGSEEAAREALMLLDDLFDVLLDRTPGESSGNAGSGAGK</sequence>
<reference evidence="2 3" key="1">
    <citation type="submission" date="2024-06" db="EMBL/GenBank/DDBJ databases">
        <title>The Natural Products Discovery Center: Release of the First 8490 Sequenced Strains for Exploring Actinobacteria Biosynthetic Diversity.</title>
        <authorList>
            <person name="Kalkreuter E."/>
            <person name="Kautsar S.A."/>
            <person name="Yang D."/>
            <person name="Bader C.D."/>
            <person name="Teijaro C.N."/>
            <person name="Fluegel L."/>
            <person name="Davis C.M."/>
            <person name="Simpson J.R."/>
            <person name="Lauterbach L."/>
            <person name="Steele A.D."/>
            <person name="Gui C."/>
            <person name="Meng S."/>
            <person name="Li G."/>
            <person name="Viehrig K."/>
            <person name="Ye F."/>
            <person name="Su P."/>
            <person name="Kiefer A.F."/>
            <person name="Nichols A."/>
            <person name="Cepeda A.J."/>
            <person name="Yan W."/>
            <person name="Fan B."/>
            <person name="Jiang Y."/>
            <person name="Adhikari A."/>
            <person name="Zheng C.-J."/>
            <person name="Schuster L."/>
            <person name="Cowan T.M."/>
            <person name="Smanski M.J."/>
            <person name="Chevrette M.G."/>
            <person name="De Carvalho L.P.S."/>
            <person name="Shen B."/>
        </authorList>
    </citation>
    <scope>NUCLEOTIDE SEQUENCE [LARGE SCALE GENOMIC DNA]</scope>
    <source>
        <strain evidence="2 3">NPDC050671</strain>
    </source>
</reference>
<comment type="caution">
    <text evidence="2">The sequence shown here is derived from an EMBL/GenBank/DDBJ whole genome shotgun (WGS) entry which is preliminary data.</text>
</comment>
<dbReference type="InterPro" id="IPR000835">
    <property type="entry name" value="HTH_MarR-typ"/>
</dbReference>
<dbReference type="InterPro" id="IPR036390">
    <property type="entry name" value="WH_DNA-bd_sf"/>
</dbReference>
<name>A0ABV3FFG2_9NOCA</name>
<dbReference type="InterPro" id="IPR036388">
    <property type="entry name" value="WH-like_DNA-bd_sf"/>
</dbReference>
<dbReference type="Proteomes" id="UP001551658">
    <property type="component" value="Unassembled WGS sequence"/>
</dbReference>
<evidence type="ECO:0000313" key="3">
    <source>
        <dbReference type="Proteomes" id="UP001551658"/>
    </source>
</evidence>
<dbReference type="Pfam" id="PF12802">
    <property type="entry name" value="MarR_2"/>
    <property type="match status" value="1"/>
</dbReference>
<protein>
    <submittedName>
        <fullName evidence="2">MarR family transcriptional regulator</fullName>
    </submittedName>
</protein>
<evidence type="ECO:0000313" key="2">
    <source>
        <dbReference type="EMBL" id="MEV0366421.1"/>
    </source>
</evidence>
<proteinExistence type="predicted"/>
<dbReference type="RefSeq" id="WP_357984369.1">
    <property type="nucleotide sequence ID" value="NZ_JBFAIH010000019.1"/>
</dbReference>
<dbReference type="Gene3D" id="1.10.10.10">
    <property type="entry name" value="Winged helix-like DNA-binding domain superfamily/Winged helix DNA-binding domain"/>
    <property type="match status" value="1"/>
</dbReference>
<dbReference type="SUPFAM" id="SSF46785">
    <property type="entry name" value="Winged helix' DNA-binding domain"/>
    <property type="match status" value="1"/>
</dbReference>
<feature type="domain" description="HTH marR-type" evidence="1">
    <location>
        <begin position="46"/>
        <end position="86"/>
    </location>
</feature>
<gene>
    <name evidence="2" type="ORF">AB0H72_27355</name>
</gene>
<keyword evidence="3" id="KW-1185">Reference proteome</keyword>